<evidence type="ECO:0000259" key="10">
    <source>
        <dbReference type="PROSITE" id="PS50850"/>
    </source>
</evidence>
<keyword evidence="6" id="KW-0769">Symport</keyword>
<dbReference type="Gene3D" id="1.20.1250.20">
    <property type="entry name" value="MFS general substrate transporter like domains"/>
    <property type="match status" value="2"/>
</dbReference>
<evidence type="ECO:0000256" key="8">
    <source>
        <dbReference type="ARBA" id="ARBA00023136"/>
    </source>
</evidence>
<dbReference type="OrthoDB" id="9783227at2"/>
<dbReference type="InterPro" id="IPR020846">
    <property type="entry name" value="MFS_dom"/>
</dbReference>
<gene>
    <name evidence="11" type="ORF">DFR47_10463</name>
</gene>
<dbReference type="InterPro" id="IPR011701">
    <property type="entry name" value="MFS"/>
</dbReference>
<dbReference type="PROSITE" id="PS50850">
    <property type="entry name" value="MFS"/>
    <property type="match status" value="1"/>
</dbReference>
<evidence type="ECO:0000256" key="5">
    <source>
        <dbReference type="ARBA" id="ARBA00022692"/>
    </source>
</evidence>
<evidence type="ECO:0000313" key="11">
    <source>
        <dbReference type="EMBL" id="RBO94705.1"/>
    </source>
</evidence>
<comment type="subcellular location">
    <subcellularLocation>
        <location evidence="1">Cell membrane</location>
        <topology evidence="1">Multi-pass membrane protein</topology>
    </subcellularLocation>
</comment>
<dbReference type="Pfam" id="PF07690">
    <property type="entry name" value="MFS_1"/>
    <property type="match status" value="1"/>
</dbReference>
<comment type="caution">
    <text evidence="11">The sequence shown here is derived from an EMBL/GenBank/DDBJ whole genome shotgun (WGS) entry which is preliminary data.</text>
</comment>
<feature type="transmembrane region" description="Helical" evidence="9">
    <location>
        <begin position="163"/>
        <end position="186"/>
    </location>
</feature>
<evidence type="ECO:0000256" key="3">
    <source>
        <dbReference type="ARBA" id="ARBA00022448"/>
    </source>
</evidence>
<organism evidence="11 12">
    <name type="scientific">Pseudochrobactrum asaccharolyticum</name>
    <dbReference type="NCBI Taxonomy" id="354351"/>
    <lineage>
        <taxon>Bacteria</taxon>
        <taxon>Pseudomonadati</taxon>
        <taxon>Pseudomonadota</taxon>
        <taxon>Alphaproteobacteria</taxon>
        <taxon>Hyphomicrobiales</taxon>
        <taxon>Brucellaceae</taxon>
        <taxon>Pseudochrobactrum</taxon>
    </lineage>
</organism>
<feature type="transmembrane region" description="Helical" evidence="9">
    <location>
        <begin position="377"/>
        <end position="400"/>
    </location>
</feature>
<proteinExistence type="inferred from homology"/>
<keyword evidence="7 9" id="KW-1133">Transmembrane helix</keyword>
<feature type="transmembrane region" description="Helical" evidence="9">
    <location>
        <begin position="62"/>
        <end position="86"/>
    </location>
</feature>
<feature type="transmembrane region" description="Helical" evidence="9">
    <location>
        <begin position="251"/>
        <end position="273"/>
    </location>
</feature>
<evidence type="ECO:0000256" key="4">
    <source>
        <dbReference type="ARBA" id="ARBA00022475"/>
    </source>
</evidence>
<dbReference type="SUPFAM" id="SSF103473">
    <property type="entry name" value="MFS general substrate transporter"/>
    <property type="match status" value="1"/>
</dbReference>
<dbReference type="GO" id="GO:0005886">
    <property type="term" value="C:plasma membrane"/>
    <property type="evidence" value="ECO:0007669"/>
    <property type="project" value="UniProtKB-SubCell"/>
</dbReference>
<comment type="similarity">
    <text evidence="2">Belongs to the major facilitator superfamily. Metabolite:H+ Symporter (MHS) family (TC 2.A.1.6) family.</text>
</comment>
<keyword evidence="12" id="KW-1185">Reference proteome</keyword>
<keyword evidence="8 9" id="KW-0472">Membrane</keyword>
<protein>
    <submittedName>
        <fullName evidence="11">Putative MFS family arabinose efflux permease</fullName>
    </submittedName>
</protein>
<evidence type="ECO:0000256" key="9">
    <source>
        <dbReference type="SAM" id="Phobius"/>
    </source>
</evidence>
<evidence type="ECO:0000313" key="12">
    <source>
        <dbReference type="Proteomes" id="UP000252893"/>
    </source>
</evidence>
<dbReference type="PANTHER" id="PTHR43528">
    <property type="entry name" value="ALPHA-KETOGLUTARATE PERMEASE"/>
    <property type="match status" value="1"/>
</dbReference>
<feature type="transmembrane region" description="Helical" evidence="9">
    <location>
        <begin position="412"/>
        <end position="429"/>
    </location>
</feature>
<dbReference type="AlphaFoldDB" id="A0A366DXV2"/>
<feature type="transmembrane region" description="Helical" evidence="9">
    <location>
        <begin position="26"/>
        <end position="56"/>
    </location>
</feature>
<dbReference type="Proteomes" id="UP000252893">
    <property type="component" value="Unassembled WGS sequence"/>
</dbReference>
<dbReference type="EMBL" id="QNRH01000004">
    <property type="protein sequence ID" value="RBO94705.1"/>
    <property type="molecule type" value="Genomic_DNA"/>
</dbReference>
<feature type="transmembrane region" description="Helical" evidence="9">
    <location>
        <begin position="122"/>
        <end position="142"/>
    </location>
</feature>
<feature type="transmembrane region" description="Helical" evidence="9">
    <location>
        <begin position="198"/>
        <end position="217"/>
    </location>
</feature>
<evidence type="ECO:0000256" key="2">
    <source>
        <dbReference type="ARBA" id="ARBA00008240"/>
    </source>
</evidence>
<reference evidence="11 12" key="1">
    <citation type="submission" date="2018-06" db="EMBL/GenBank/DDBJ databases">
        <title>Genomic Encyclopedia of Type Strains, Phase IV (KMG-IV): sequencing the most valuable type-strain genomes for metagenomic binning, comparative biology and taxonomic classification.</title>
        <authorList>
            <person name="Goeker M."/>
        </authorList>
    </citation>
    <scope>NUCLEOTIDE SEQUENCE [LARGE SCALE GENOMIC DNA]</scope>
    <source>
        <strain evidence="11 12">DSM 25619</strain>
    </source>
</reference>
<accession>A0A366DXV2</accession>
<feature type="transmembrane region" description="Helical" evidence="9">
    <location>
        <begin position="318"/>
        <end position="337"/>
    </location>
</feature>
<dbReference type="PROSITE" id="PS00217">
    <property type="entry name" value="SUGAR_TRANSPORT_2"/>
    <property type="match status" value="1"/>
</dbReference>
<evidence type="ECO:0000256" key="7">
    <source>
        <dbReference type="ARBA" id="ARBA00022989"/>
    </source>
</evidence>
<dbReference type="InterPro" id="IPR005829">
    <property type="entry name" value="Sugar_transporter_CS"/>
</dbReference>
<feature type="transmembrane region" description="Helical" evidence="9">
    <location>
        <begin position="343"/>
        <end position="365"/>
    </location>
</feature>
<sequence length="435" mass="47608">MSNSHALIGEENEQIGLKTRAEKTKLIAAAGVGNFLEIFDFTVYSFFAAIIGRVFFPSDNPLVSLLIAVSVFGVGFIMRPLGSILIGAYADRKGRKSAMLLTIMLMAAGSALIGFAPPYEMIGWAAPLLIVLGRLLQGFSAGGEIGAATTLLMESAGKNERGFFVSWQFIGQGLSSMCGALFGAGLTYFLSDEALHSWGWRVPFIFALLIIPVGLYIRAHINETFVGAEHDSTTGTTNPVKELITTHFRQFIIAIFMVMPMTLLMYIMVFYMPTYLKEITEMDATMSYMISAATSIVMIIFALLAGLACDRLPKRKPLALVIIAISLISSWLSFQLVTQFWPFFISLLVTIAALGALLTTGLLIIMEAFPRTVRASATAMTYGIGVTIFGGTAQIVVTWLLEITNKNPMAPFWYLGVMLVIAFIAYALFKEERYI</sequence>
<keyword evidence="3" id="KW-0813">Transport</keyword>
<name>A0A366DXV2_9HYPH</name>
<feature type="domain" description="Major facilitator superfamily (MFS) profile" evidence="10">
    <location>
        <begin position="26"/>
        <end position="434"/>
    </location>
</feature>
<dbReference type="GO" id="GO:0015293">
    <property type="term" value="F:symporter activity"/>
    <property type="evidence" value="ECO:0007669"/>
    <property type="project" value="UniProtKB-KW"/>
</dbReference>
<keyword evidence="5 9" id="KW-0812">Transmembrane</keyword>
<dbReference type="InterPro" id="IPR036259">
    <property type="entry name" value="MFS_trans_sf"/>
</dbReference>
<dbReference type="PANTHER" id="PTHR43528:SF3">
    <property type="entry name" value="CITRATE-PROTON SYMPORTER"/>
    <property type="match status" value="1"/>
</dbReference>
<feature type="transmembrane region" description="Helical" evidence="9">
    <location>
        <begin position="98"/>
        <end position="116"/>
    </location>
</feature>
<dbReference type="FunFam" id="1.20.1250.20:FF:000001">
    <property type="entry name" value="Dicarboxylate MFS transporter"/>
    <property type="match status" value="1"/>
</dbReference>
<evidence type="ECO:0000256" key="6">
    <source>
        <dbReference type="ARBA" id="ARBA00022847"/>
    </source>
</evidence>
<evidence type="ECO:0000256" key="1">
    <source>
        <dbReference type="ARBA" id="ARBA00004651"/>
    </source>
</evidence>
<dbReference type="InterPro" id="IPR051084">
    <property type="entry name" value="H+-coupled_symporters"/>
</dbReference>
<feature type="transmembrane region" description="Helical" evidence="9">
    <location>
        <begin position="285"/>
        <end position="306"/>
    </location>
</feature>
<dbReference type="RefSeq" id="WP_113944585.1">
    <property type="nucleotide sequence ID" value="NZ_JBHEEG010000001.1"/>
</dbReference>
<keyword evidence="4" id="KW-1003">Cell membrane</keyword>